<feature type="transmembrane region" description="Helical" evidence="8">
    <location>
        <begin position="46"/>
        <end position="67"/>
    </location>
</feature>
<dbReference type="InterPro" id="IPR013130">
    <property type="entry name" value="Fe3_Rdtase_TM_dom"/>
</dbReference>
<dbReference type="GO" id="GO:0015677">
    <property type="term" value="P:copper ion import"/>
    <property type="evidence" value="ECO:0007669"/>
    <property type="project" value="TreeGrafter"/>
</dbReference>
<dbReference type="OrthoDB" id="10006946at2759"/>
<name>A0A8H4QGG8_9HELO</name>
<evidence type="ECO:0000256" key="7">
    <source>
        <dbReference type="ARBA" id="ARBA00023180"/>
    </source>
</evidence>
<keyword evidence="11" id="KW-1185">Reference proteome</keyword>
<evidence type="ECO:0000259" key="9">
    <source>
        <dbReference type="PROSITE" id="PS51384"/>
    </source>
</evidence>
<dbReference type="CDD" id="cd06186">
    <property type="entry name" value="NOX_Duox_like_FAD_NADP"/>
    <property type="match status" value="1"/>
</dbReference>
<dbReference type="PANTHER" id="PTHR32361:SF9">
    <property type="entry name" value="FERRIC REDUCTASE TRANSMEMBRANE COMPONENT 3-RELATED"/>
    <property type="match status" value="1"/>
</dbReference>
<reference evidence="10 11" key="1">
    <citation type="submission" date="2020-03" db="EMBL/GenBank/DDBJ databases">
        <title>Draft Genome Sequence of Cudoniella acicularis.</title>
        <authorList>
            <person name="Buettner E."/>
            <person name="Kellner H."/>
        </authorList>
    </citation>
    <scope>NUCLEOTIDE SEQUENCE [LARGE SCALE GENOMIC DNA]</scope>
    <source>
        <strain evidence="10 11">DSM 108380</strain>
    </source>
</reference>
<dbReference type="GO" id="GO:0005886">
    <property type="term" value="C:plasma membrane"/>
    <property type="evidence" value="ECO:0007669"/>
    <property type="project" value="TreeGrafter"/>
</dbReference>
<evidence type="ECO:0000256" key="2">
    <source>
        <dbReference type="ARBA" id="ARBA00022448"/>
    </source>
</evidence>
<organism evidence="10 11">
    <name type="scientific">Cudoniella acicularis</name>
    <dbReference type="NCBI Taxonomy" id="354080"/>
    <lineage>
        <taxon>Eukaryota</taxon>
        <taxon>Fungi</taxon>
        <taxon>Dikarya</taxon>
        <taxon>Ascomycota</taxon>
        <taxon>Pezizomycotina</taxon>
        <taxon>Leotiomycetes</taxon>
        <taxon>Helotiales</taxon>
        <taxon>Tricladiaceae</taxon>
        <taxon>Cudoniella</taxon>
    </lineage>
</organism>
<keyword evidence="4 8" id="KW-1133">Transmembrane helix</keyword>
<evidence type="ECO:0000256" key="4">
    <source>
        <dbReference type="ARBA" id="ARBA00022989"/>
    </source>
</evidence>
<evidence type="ECO:0000256" key="8">
    <source>
        <dbReference type="SAM" id="Phobius"/>
    </source>
</evidence>
<dbReference type="InterPro" id="IPR013112">
    <property type="entry name" value="FAD-bd_8"/>
</dbReference>
<dbReference type="GO" id="GO:0006879">
    <property type="term" value="P:intracellular iron ion homeostasis"/>
    <property type="evidence" value="ECO:0007669"/>
    <property type="project" value="TreeGrafter"/>
</dbReference>
<dbReference type="PROSITE" id="PS51384">
    <property type="entry name" value="FAD_FR"/>
    <property type="match status" value="1"/>
</dbReference>
<keyword evidence="3 8" id="KW-0812">Transmembrane</keyword>
<evidence type="ECO:0000313" key="11">
    <source>
        <dbReference type="Proteomes" id="UP000566819"/>
    </source>
</evidence>
<feature type="transmembrane region" description="Helical" evidence="8">
    <location>
        <begin position="238"/>
        <end position="258"/>
    </location>
</feature>
<protein>
    <recommendedName>
        <fullName evidence="9">FAD-binding FR-type domain-containing protein</fullName>
    </recommendedName>
</protein>
<comment type="caution">
    <text evidence="10">The sequence shown here is derived from an EMBL/GenBank/DDBJ whole genome shotgun (WGS) entry which is preliminary data.</text>
</comment>
<dbReference type="Pfam" id="PF08022">
    <property type="entry name" value="FAD_binding_8"/>
    <property type="match status" value="1"/>
</dbReference>
<accession>A0A8H4QGG8</accession>
<dbReference type="Proteomes" id="UP000566819">
    <property type="component" value="Unassembled WGS sequence"/>
</dbReference>
<feature type="transmembrane region" description="Helical" evidence="8">
    <location>
        <begin position="212"/>
        <end position="231"/>
    </location>
</feature>
<dbReference type="Pfam" id="PF01794">
    <property type="entry name" value="Ferric_reduct"/>
    <property type="match status" value="1"/>
</dbReference>
<feature type="transmembrane region" description="Helical" evidence="8">
    <location>
        <begin position="141"/>
        <end position="162"/>
    </location>
</feature>
<keyword evidence="5" id="KW-0406">Ion transport</keyword>
<gene>
    <name evidence="10" type="ORF">G7Y89_g15760</name>
</gene>
<dbReference type="AlphaFoldDB" id="A0A8H4QGG8"/>
<feature type="transmembrane region" description="Helical" evidence="8">
    <location>
        <begin position="101"/>
        <end position="121"/>
    </location>
</feature>
<feature type="domain" description="FAD-binding FR-type" evidence="9">
    <location>
        <begin position="274"/>
        <end position="387"/>
    </location>
</feature>
<keyword evidence="7" id="KW-0325">Glycoprotein</keyword>
<comment type="subcellular location">
    <subcellularLocation>
        <location evidence="1">Membrane</location>
        <topology evidence="1">Multi-pass membrane protein</topology>
    </subcellularLocation>
</comment>
<dbReference type="EMBL" id="JAAMPI010002668">
    <property type="protein sequence ID" value="KAF4610360.1"/>
    <property type="molecule type" value="Genomic_DNA"/>
</dbReference>
<evidence type="ECO:0000256" key="1">
    <source>
        <dbReference type="ARBA" id="ARBA00004141"/>
    </source>
</evidence>
<dbReference type="InterPro" id="IPR017927">
    <property type="entry name" value="FAD-bd_FR_type"/>
</dbReference>
<evidence type="ECO:0000313" key="10">
    <source>
        <dbReference type="EMBL" id="KAF4610360.1"/>
    </source>
</evidence>
<dbReference type="GO" id="GO:0006826">
    <property type="term" value="P:iron ion transport"/>
    <property type="evidence" value="ECO:0007669"/>
    <property type="project" value="TreeGrafter"/>
</dbReference>
<proteinExistence type="predicted"/>
<evidence type="ECO:0000256" key="3">
    <source>
        <dbReference type="ARBA" id="ARBA00022692"/>
    </source>
</evidence>
<dbReference type="GO" id="GO:0000293">
    <property type="term" value="F:ferric-chelate reductase activity"/>
    <property type="evidence" value="ECO:0007669"/>
    <property type="project" value="TreeGrafter"/>
</dbReference>
<sequence length="390" mass="43100">MSSSTTAAASVPSKNATAIAAAAMASKINAARAYAQAQNVIAAKHFAAAMAGFIGLFAIFHWSRFLYSRYASKTIKDSKIMKGQVSIARLTRHVLNHPAPYFKSIGHALVVIVYLLINVVVTVTGNIDWTSQIGIAKRCGWLAFSNIAFITFLALKNTPLAYLTGFSYESLNPLHQAAGYTTVTYVFLHLILESAYMSKFNELFVLTEQEQVYGIVAGCGMFIILVSAICLRSIRYEIFYLIHIAMYAVIIVTAALHRSDITKQALYAILVAGAMWGSDRILRACRVLWYSYDNRAIITPLPHGGTRIKLSRAPSRAIPGNHCFLWIPQIRLIETHPFTIVNCSPSSLELVISAYDGFTNDLHNYALKNPGVTLRASVDETEEFDTQAYH</sequence>
<dbReference type="PANTHER" id="PTHR32361">
    <property type="entry name" value="FERRIC/CUPRIC REDUCTASE TRANSMEMBRANE COMPONENT"/>
    <property type="match status" value="1"/>
</dbReference>
<evidence type="ECO:0000256" key="5">
    <source>
        <dbReference type="ARBA" id="ARBA00023065"/>
    </source>
</evidence>
<evidence type="ECO:0000256" key="6">
    <source>
        <dbReference type="ARBA" id="ARBA00023136"/>
    </source>
</evidence>
<keyword evidence="6 8" id="KW-0472">Membrane</keyword>
<keyword evidence="2" id="KW-0813">Transport</keyword>
<dbReference type="InterPro" id="IPR051410">
    <property type="entry name" value="Ferric/Cupric_Reductase"/>
</dbReference>